<dbReference type="RefSeq" id="WP_306870763.1">
    <property type="nucleotide sequence ID" value="NZ_JAUSRB010000002.1"/>
</dbReference>
<dbReference type="PANTHER" id="PTHR43060:SF15">
    <property type="entry name" value="3-HYDROXYISOBUTYRATE DEHYDROGENASE-LIKE 1, MITOCHONDRIAL-RELATED"/>
    <property type="match status" value="1"/>
</dbReference>
<dbReference type="InterPro" id="IPR015815">
    <property type="entry name" value="HIBADH-related"/>
</dbReference>
<evidence type="ECO:0000313" key="6">
    <source>
        <dbReference type="EMBL" id="MDP9868188.1"/>
    </source>
</evidence>
<dbReference type="GO" id="GO:0008679">
    <property type="term" value="F:2-hydroxy-3-oxopropionate reductase activity"/>
    <property type="evidence" value="ECO:0007669"/>
    <property type="project" value="UniProtKB-EC"/>
</dbReference>
<dbReference type="InterPro" id="IPR002204">
    <property type="entry name" value="3-OH-isobutyrate_DH-rel_CS"/>
</dbReference>
<gene>
    <name evidence="6" type="ORF">J2S55_007454</name>
</gene>
<evidence type="ECO:0000256" key="2">
    <source>
        <dbReference type="ARBA" id="ARBA00023002"/>
    </source>
</evidence>
<dbReference type="NCBIfam" id="TIGR01505">
    <property type="entry name" value="tartro_sem_red"/>
    <property type="match status" value="1"/>
</dbReference>
<evidence type="ECO:0000313" key="7">
    <source>
        <dbReference type="Proteomes" id="UP001230426"/>
    </source>
</evidence>
<dbReference type="InterPro" id="IPR008927">
    <property type="entry name" value="6-PGluconate_DH-like_C_sf"/>
</dbReference>
<dbReference type="InterPro" id="IPR036291">
    <property type="entry name" value="NAD(P)-bd_dom_sf"/>
</dbReference>
<dbReference type="InterPro" id="IPR013328">
    <property type="entry name" value="6PGD_dom2"/>
</dbReference>
<protein>
    <submittedName>
        <fullName evidence="6">2-hydroxy-3-oxopropionate reductase</fullName>
        <ecNumber evidence="6">1.1.1.60</ecNumber>
    </submittedName>
</protein>
<dbReference type="EMBL" id="JAUSRB010000002">
    <property type="protein sequence ID" value="MDP9868188.1"/>
    <property type="molecule type" value="Genomic_DNA"/>
</dbReference>
<keyword evidence="2 6" id="KW-0560">Oxidoreductase</keyword>
<dbReference type="InterPro" id="IPR006398">
    <property type="entry name" value="Tartro_sem_red"/>
</dbReference>
<feature type="domain" description="6-phosphogluconate dehydrogenase NADP-binding" evidence="4">
    <location>
        <begin position="3"/>
        <end position="161"/>
    </location>
</feature>
<dbReference type="Gene3D" id="3.40.50.720">
    <property type="entry name" value="NAD(P)-binding Rossmann-like Domain"/>
    <property type="match status" value="1"/>
</dbReference>
<dbReference type="Pfam" id="PF03446">
    <property type="entry name" value="NAD_binding_2"/>
    <property type="match status" value="1"/>
</dbReference>
<comment type="caution">
    <text evidence="6">The sequence shown here is derived from an EMBL/GenBank/DDBJ whole genome shotgun (WGS) entry which is preliminary data.</text>
</comment>
<dbReference type="SUPFAM" id="SSF51735">
    <property type="entry name" value="NAD(P)-binding Rossmann-fold domains"/>
    <property type="match status" value="1"/>
</dbReference>
<dbReference type="Gene3D" id="1.10.1040.10">
    <property type="entry name" value="N-(1-d-carboxylethyl)-l-norvaline Dehydrogenase, domain 2"/>
    <property type="match status" value="1"/>
</dbReference>
<dbReference type="EC" id="1.1.1.60" evidence="6"/>
<dbReference type="Proteomes" id="UP001230426">
    <property type="component" value="Unassembled WGS sequence"/>
</dbReference>
<keyword evidence="3" id="KW-0520">NAD</keyword>
<accession>A0ABT9RFX3</accession>
<organism evidence="6 7">
    <name type="scientific">Streptosporangium brasiliense</name>
    <dbReference type="NCBI Taxonomy" id="47480"/>
    <lineage>
        <taxon>Bacteria</taxon>
        <taxon>Bacillati</taxon>
        <taxon>Actinomycetota</taxon>
        <taxon>Actinomycetes</taxon>
        <taxon>Streptosporangiales</taxon>
        <taxon>Streptosporangiaceae</taxon>
        <taxon>Streptosporangium</taxon>
    </lineage>
</organism>
<evidence type="ECO:0000259" key="4">
    <source>
        <dbReference type="Pfam" id="PF03446"/>
    </source>
</evidence>
<evidence type="ECO:0000256" key="1">
    <source>
        <dbReference type="ARBA" id="ARBA00009080"/>
    </source>
</evidence>
<name>A0ABT9RFX3_9ACTN</name>
<keyword evidence="7" id="KW-1185">Reference proteome</keyword>
<reference evidence="6 7" key="1">
    <citation type="submission" date="2023-07" db="EMBL/GenBank/DDBJ databases">
        <title>Sequencing the genomes of 1000 actinobacteria strains.</title>
        <authorList>
            <person name="Klenk H.-P."/>
        </authorList>
    </citation>
    <scope>NUCLEOTIDE SEQUENCE [LARGE SCALE GENOMIC DNA]</scope>
    <source>
        <strain evidence="6 7">DSM 44109</strain>
    </source>
</reference>
<dbReference type="InterPro" id="IPR029154">
    <property type="entry name" value="HIBADH-like_NADP-bd"/>
</dbReference>
<feature type="domain" description="3-hydroxyisobutyrate dehydrogenase-like NAD-binding" evidence="5">
    <location>
        <begin position="165"/>
        <end position="284"/>
    </location>
</feature>
<dbReference type="PANTHER" id="PTHR43060">
    <property type="entry name" value="3-HYDROXYISOBUTYRATE DEHYDROGENASE-LIKE 1, MITOCHONDRIAL-RELATED"/>
    <property type="match status" value="1"/>
</dbReference>
<sequence length="293" mass="29583">MSKIGFIGLGIMGSPMAGHLVRAGHDVTGFDLSEDSLARLRAAAGNVAGSVAEAVGGAEIIATMLPADPQVEAVVLGENGVLDNAGPGALLIDFSSITPQTSRRVAREGAAKGLRVLDAPVSGGERGAVDAVLSIMVGGSQEDFDAAVPIFETVGKTYRLVGPAGAGQYVKAANQLVVGGTYALVAEAIVLMEAAGVNAAAGLEVLAGGLAAGRILDLKREAMLARDFQPGFRIDLHHKDMGIVLEAARGAEVAIPMGALVAQLIASARAQGHGGLDHSALLKVAENLSGRNS</sequence>
<dbReference type="PROSITE" id="PS00895">
    <property type="entry name" value="3_HYDROXYISOBUT_DH"/>
    <property type="match status" value="1"/>
</dbReference>
<comment type="similarity">
    <text evidence="1">Belongs to the HIBADH-related family.</text>
</comment>
<evidence type="ECO:0000256" key="3">
    <source>
        <dbReference type="ARBA" id="ARBA00023027"/>
    </source>
</evidence>
<dbReference type="SUPFAM" id="SSF48179">
    <property type="entry name" value="6-phosphogluconate dehydrogenase C-terminal domain-like"/>
    <property type="match status" value="1"/>
</dbReference>
<proteinExistence type="inferred from homology"/>
<dbReference type="Pfam" id="PF14833">
    <property type="entry name" value="NAD_binding_11"/>
    <property type="match status" value="1"/>
</dbReference>
<dbReference type="PIRSF" id="PIRSF000103">
    <property type="entry name" value="HIBADH"/>
    <property type="match status" value="1"/>
</dbReference>
<evidence type="ECO:0000259" key="5">
    <source>
        <dbReference type="Pfam" id="PF14833"/>
    </source>
</evidence>
<dbReference type="InterPro" id="IPR006115">
    <property type="entry name" value="6PGDH_NADP-bd"/>
</dbReference>